<dbReference type="PANTHER" id="PTHR19848">
    <property type="entry name" value="WD40 REPEAT PROTEIN"/>
    <property type="match status" value="1"/>
</dbReference>
<dbReference type="SUPFAM" id="SSF50978">
    <property type="entry name" value="WD40 repeat-like"/>
    <property type="match status" value="2"/>
</dbReference>
<keyword evidence="6" id="KW-1185">Reference proteome</keyword>
<dbReference type="PANTHER" id="PTHR19848:SF8">
    <property type="entry name" value="F-BOX AND WD REPEAT DOMAIN CONTAINING 7"/>
    <property type="match status" value="1"/>
</dbReference>
<comment type="caution">
    <text evidence="5">The sequence shown here is derived from an EMBL/GenBank/DDBJ whole genome shotgun (WGS) entry which is preliminary data.</text>
</comment>
<proteinExistence type="predicted"/>
<evidence type="ECO:0000256" key="1">
    <source>
        <dbReference type="ARBA" id="ARBA00022574"/>
    </source>
</evidence>
<dbReference type="InterPro" id="IPR001387">
    <property type="entry name" value="Cro/C1-type_HTH"/>
</dbReference>
<dbReference type="InterPro" id="IPR019775">
    <property type="entry name" value="WD40_repeat_CS"/>
</dbReference>
<feature type="repeat" description="WD" evidence="3">
    <location>
        <begin position="805"/>
        <end position="845"/>
    </location>
</feature>
<name>A0A8J7IU71_9CYAN</name>
<dbReference type="PROSITE" id="PS50294">
    <property type="entry name" value="WD_REPEATS_REGION"/>
    <property type="match status" value="9"/>
</dbReference>
<dbReference type="PRINTS" id="PR00364">
    <property type="entry name" value="DISEASERSIST"/>
</dbReference>
<sequence>MSKRQRGVIPTPEALRKLQGAIRQKEQDEERRYTQEKISFNTGLARRTIRKVLNREGAVTLKTLTALFEVFNLELQTSDYTRPETDEAFPEPPEAGSVRRVDWGEAKEITGFCGRQGELKQLWDWTARDRTRVVTLLGMGGTGKTALAVKLVQQLQGEFDFIHWRSLRNALPLERQIEQWVAFISDGKEKKGELYSLLDYLRTSRCLLVLDDVEALLQGGERVGQYRQGYEAYGELLRMMGETAHQSCLLLISREKPTEVAVAEGGRVQSLILGGCAEAAEAILNTEGLLGSVRQKRRLRDRYGNIPLILQIVATAIRDLFEGEIGEFLAQDTLVFSSIRQLLDGQFSRLCAKEQTLVYWLAINQEPTTVAQLKADCIPSLTNAEILENLESLQRRCAIEKSNSQFTLGSIAMAYALDSLLECAIAELTQPNIVDCGTQFQYLRTHALLKAESTEPVRAAQVRLLLNPLARKLIESFGTRDRVREHLLTILAVLQERSPTKLCYLAGNTIDLLVCLGVPLNGCDFSRLTICQADLREVELNRVDFTQSNLARSVFSQVFDSIYAVAFSPDGRLLATGHGDGEVRWWQVASGQLLFGIKGHRSSVWTIAFSPDGRTLASGGYDRTVKLWDIQTGRVRQTLVGYQDWIRAIAFSPDGSRLASCGKRGEIVLYDSVSGAERQVLQGHTAPPTAIAFHPQGTLLASGSEDRTIRLWNARSGECQHILSDRADSISAIAFSSDGTLLASCDSKGIELWNPQTGDRLQRWEDGLTLILAISFSPDSRYLGVSDGCVLKLLDIETGIFTKTLGSSARQIWSVAFSPNGNHLSAGGDPILQLWDVEDEEPLRTWQGATDATQSYRTLDFSPDGQLLASGGDDGSVKLWCVATGVCCETLYKHHKSVRTLAFSPNGRTLATGGDDRALWLWEIQTGTGRPLHPEHQDKVCAIAFSPDSQHLASGSADGTIQLWDLRTDAPQRQFLEHAGAILSLAFSPDNRTLASGSEDRTLKLWDVLTGECLRTLKDHKGWVWSVAFSPDGRTLASGSEDRTLKLWDVLTGRVKATLSGHQQLIGTLAFSPEGTTLVSGSADGTLKYWSLETAQCLQNLRGSDSLIWAFVFLSAQNLLACSSDRARIDLWDVLEGKQLRTFQREKYYAGMKITGVRGLTAAAIANLKVLGAVE</sequence>
<dbReference type="InterPro" id="IPR015943">
    <property type="entry name" value="WD40/YVTN_repeat-like_dom_sf"/>
</dbReference>
<feature type="repeat" description="WD" evidence="3">
    <location>
        <begin position="555"/>
        <end position="596"/>
    </location>
</feature>
<keyword evidence="2" id="KW-0677">Repeat</keyword>
<feature type="repeat" description="WD" evidence="3">
    <location>
        <begin position="1059"/>
        <end position="1100"/>
    </location>
</feature>
<dbReference type="PROSITE" id="PS50082">
    <property type="entry name" value="WD_REPEATS_2"/>
    <property type="match status" value="11"/>
</dbReference>
<evidence type="ECO:0000259" key="4">
    <source>
        <dbReference type="PROSITE" id="PS50943"/>
    </source>
</evidence>
<dbReference type="PROSITE" id="PS00678">
    <property type="entry name" value="WD_REPEATS_1"/>
    <property type="match status" value="6"/>
</dbReference>
<protein>
    <submittedName>
        <fullName evidence="5">AAA family ATPase</fullName>
    </submittedName>
</protein>
<dbReference type="SMART" id="SM00320">
    <property type="entry name" value="WD40"/>
    <property type="match status" value="14"/>
</dbReference>
<gene>
    <name evidence="5" type="ORF">IQ249_10480</name>
</gene>
<feature type="repeat" description="WD" evidence="3">
    <location>
        <begin position="891"/>
        <end position="927"/>
    </location>
</feature>
<dbReference type="InterPro" id="IPR020472">
    <property type="entry name" value="WD40_PAC1"/>
</dbReference>
<organism evidence="5 6">
    <name type="scientific">Lusitaniella coriacea LEGE 07157</name>
    <dbReference type="NCBI Taxonomy" id="945747"/>
    <lineage>
        <taxon>Bacteria</taxon>
        <taxon>Bacillati</taxon>
        <taxon>Cyanobacteriota</taxon>
        <taxon>Cyanophyceae</taxon>
        <taxon>Spirulinales</taxon>
        <taxon>Lusitaniellaceae</taxon>
        <taxon>Lusitaniella</taxon>
    </lineage>
</organism>
<keyword evidence="1 3" id="KW-0853">WD repeat</keyword>
<feature type="repeat" description="WD" evidence="3">
    <location>
        <begin position="639"/>
        <end position="680"/>
    </location>
</feature>
<evidence type="ECO:0000256" key="2">
    <source>
        <dbReference type="ARBA" id="ARBA00022737"/>
    </source>
</evidence>
<dbReference type="EMBL" id="JADEWZ010000013">
    <property type="protein sequence ID" value="MBE9116323.1"/>
    <property type="molecule type" value="Genomic_DNA"/>
</dbReference>
<dbReference type="Pfam" id="PF00400">
    <property type="entry name" value="WD40"/>
    <property type="match status" value="12"/>
</dbReference>
<evidence type="ECO:0000313" key="6">
    <source>
        <dbReference type="Proteomes" id="UP000654482"/>
    </source>
</evidence>
<dbReference type="SUPFAM" id="SSF141571">
    <property type="entry name" value="Pentapeptide repeat-like"/>
    <property type="match status" value="1"/>
</dbReference>
<dbReference type="Gene3D" id="2.130.10.10">
    <property type="entry name" value="YVTN repeat-like/Quinoprotein amine dehydrogenase"/>
    <property type="match status" value="5"/>
</dbReference>
<dbReference type="Pfam" id="PF00931">
    <property type="entry name" value="NB-ARC"/>
    <property type="match status" value="1"/>
</dbReference>
<reference evidence="5" key="1">
    <citation type="submission" date="2020-10" db="EMBL/GenBank/DDBJ databases">
        <authorList>
            <person name="Castelo-Branco R."/>
            <person name="Eusebio N."/>
            <person name="Adriana R."/>
            <person name="Vieira A."/>
            <person name="Brugerolle De Fraissinette N."/>
            <person name="Rezende De Castro R."/>
            <person name="Schneider M.P."/>
            <person name="Vasconcelos V."/>
            <person name="Leao P.N."/>
        </authorList>
    </citation>
    <scope>NUCLEOTIDE SEQUENCE</scope>
    <source>
        <strain evidence="5">LEGE 07157</strain>
    </source>
</reference>
<feature type="repeat" description="WD" evidence="3">
    <location>
        <begin position="681"/>
        <end position="722"/>
    </location>
</feature>
<accession>A0A8J7IU71</accession>
<dbReference type="GO" id="GO:0043531">
    <property type="term" value="F:ADP binding"/>
    <property type="evidence" value="ECO:0007669"/>
    <property type="project" value="InterPro"/>
</dbReference>
<feature type="repeat" description="WD" evidence="3">
    <location>
        <begin position="933"/>
        <end position="974"/>
    </location>
</feature>
<dbReference type="CDD" id="cd00200">
    <property type="entry name" value="WD40"/>
    <property type="match status" value="2"/>
</dbReference>
<dbReference type="InterPro" id="IPR001680">
    <property type="entry name" value="WD40_rpt"/>
</dbReference>
<dbReference type="InterPro" id="IPR036322">
    <property type="entry name" value="WD40_repeat_dom_sf"/>
</dbReference>
<dbReference type="RefSeq" id="WP_194029416.1">
    <property type="nucleotide sequence ID" value="NZ_JADEWZ010000013.1"/>
</dbReference>
<dbReference type="PROSITE" id="PS50943">
    <property type="entry name" value="HTH_CROC1"/>
    <property type="match status" value="1"/>
</dbReference>
<evidence type="ECO:0000313" key="5">
    <source>
        <dbReference type="EMBL" id="MBE9116323.1"/>
    </source>
</evidence>
<dbReference type="InterPro" id="IPR002182">
    <property type="entry name" value="NB-ARC"/>
</dbReference>
<dbReference type="PRINTS" id="PR00320">
    <property type="entry name" value="GPROTEINBRPT"/>
</dbReference>
<feature type="domain" description="HTH cro/C1-type" evidence="4">
    <location>
        <begin position="29"/>
        <end position="78"/>
    </location>
</feature>
<dbReference type="SUPFAM" id="SSF52540">
    <property type="entry name" value="P-loop containing nucleoside triphosphate hydrolases"/>
    <property type="match status" value="1"/>
</dbReference>
<feature type="repeat" description="WD" evidence="3">
    <location>
        <begin position="1017"/>
        <end position="1058"/>
    </location>
</feature>
<dbReference type="Proteomes" id="UP000654482">
    <property type="component" value="Unassembled WGS sequence"/>
</dbReference>
<dbReference type="Gene3D" id="3.40.50.300">
    <property type="entry name" value="P-loop containing nucleotide triphosphate hydrolases"/>
    <property type="match status" value="1"/>
</dbReference>
<feature type="repeat" description="WD" evidence="3">
    <location>
        <begin position="849"/>
        <end position="880"/>
    </location>
</feature>
<dbReference type="AlphaFoldDB" id="A0A8J7IU71"/>
<dbReference type="InterPro" id="IPR027417">
    <property type="entry name" value="P-loop_NTPase"/>
</dbReference>
<feature type="repeat" description="WD" evidence="3">
    <location>
        <begin position="597"/>
        <end position="638"/>
    </location>
</feature>
<feature type="repeat" description="WD" evidence="3">
    <location>
        <begin position="975"/>
        <end position="1016"/>
    </location>
</feature>
<evidence type="ECO:0000256" key="3">
    <source>
        <dbReference type="PROSITE-ProRule" id="PRU00221"/>
    </source>
</evidence>